<evidence type="ECO:0000256" key="4">
    <source>
        <dbReference type="ARBA" id="ARBA00022840"/>
    </source>
</evidence>
<dbReference type="PROSITE" id="PS00571">
    <property type="entry name" value="AMIDASES"/>
    <property type="match status" value="1"/>
</dbReference>
<evidence type="ECO:0000256" key="2">
    <source>
        <dbReference type="ARBA" id="ARBA00022598"/>
    </source>
</evidence>
<evidence type="ECO:0000256" key="6">
    <source>
        <dbReference type="ARBA" id="ARBA00025295"/>
    </source>
</evidence>
<feature type="active site" description="Charge relay system" evidence="8">
    <location>
        <position position="82"/>
    </location>
</feature>
<evidence type="ECO:0000313" key="11">
    <source>
        <dbReference type="Proteomes" id="UP000276301"/>
    </source>
</evidence>
<evidence type="ECO:0000256" key="3">
    <source>
        <dbReference type="ARBA" id="ARBA00022741"/>
    </source>
</evidence>
<feature type="domain" description="Amidase" evidence="9">
    <location>
        <begin position="27"/>
        <end position="469"/>
    </location>
</feature>
<proteinExistence type="inferred from homology"/>
<keyword evidence="2 8" id="KW-0436">Ligase</keyword>
<keyword evidence="5 8" id="KW-0648">Protein biosynthesis</keyword>
<dbReference type="GO" id="GO:0050567">
    <property type="term" value="F:glutaminyl-tRNA synthase (glutamine-hydrolyzing) activity"/>
    <property type="evidence" value="ECO:0007669"/>
    <property type="project" value="UniProtKB-UniRule"/>
</dbReference>
<dbReference type="NCBIfam" id="TIGR00132">
    <property type="entry name" value="gatA"/>
    <property type="match status" value="1"/>
</dbReference>
<sequence length="485" mass="51627">MKDRQITRLSAAKLSALLRRRELSAVEAAEAYLSEIESCDPEIGAYLAVTADTARARAAAVDAARLRGEELPPLAGVPVALKDNICTRFAPTTCASRMLEGFTPPYDAHVVERLEAGRMVPLGKCNMDEFAMGSTTESSFFQITRNPADPSRVPGGSSGGSAAAVAACEAPCALGSDTGGSIRQPAAFCGVVGMKPTYGAVSRYGLVAFASSLDQIGPLTRTVRDSALLLDVIAGHDPRDATSLAREWGSFGSQLGREAGGLRAALPAEFFGEGIAPEVSDAVKAAAARYERLGVRVGEVSLPTLRHALPAYYVLSSAEASSNLSRFDGVRCGFRAEGCRDIGELYRESRSQGFGAEVKRRILLGSFVLSAGYYDAYYKKALEVRTLVQQDFARVFERFDFLLAPVAPTTACRLGEKRNSPLEMYMGDVCTVPVNIAGLPALSMPCGTGAQGLPIGMQLIGRPFSEQLLYRAAYAYEQSEGGKQP</sequence>
<evidence type="ECO:0000256" key="1">
    <source>
        <dbReference type="ARBA" id="ARBA00008069"/>
    </source>
</evidence>
<dbReference type="Proteomes" id="UP000276301">
    <property type="component" value="Unassembled WGS sequence"/>
</dbReference>
<feature type="active site" description="Charge relay system" evidence="8">
    <location>
        <position position="157"/>
    </location>
</feature>
<dbReference type="AlphaFoldDB" id="A0A498CY32"/>
<keyword evidence="11" id="KW-1185">Reference proteome</keyword>
<dbReference type="Pfam" id="PF01425">
    <property type="entry name" value="Amidase"/>
    <property type="match status" value="1"/>
</dbReference>
<accession>A0A498CY32</accession>
<name>A0A498CY32_9FIRM</name>
<evidence type="ECO:0000256" key="8">
    <source>
        <dbReference type="HAMAP-Rule" id="MF_00120"/>
    </source>
</evidence>
<gene>
    <name evidence="8 10" type="primary">gatA</name>
    <name evidence="10" type="ORF">D4A47_11755</name>
</gene>
<dbReference type="InterPro" id="IPR004412">
    <property type="entry name" value="GatA"/>
</dbReference>
<keyword evidence="10" id="KW-0808">Transferase</keyword>
<comment type="function">
    <text evidence="6 8">Allows the formation of correctly charged Gln-tRNA(Gln) through the transamidation of misacylated Glu-tRNA(Gln) in organisms which lack glutaminyl-tRNA synthetase. The reaction takes place in the presence of glutamine and ATP through an activated gamma-phospho-Glu-tRNA(Gln).</text>
</comment>
<dbReference type="InterPro" id="IPR023631">
    <property type="entry name" value="Amidase_dom"/>
</dbReference>
<dbReference type="PANTHER" id="PTHR11895:SF151">
    <property type="entry name" value="GLUTAMYL-TRNA(GLN) AMIDOTRANSFERASE SUBUNIT A"/>
    <property type="match status" value="1"/>
</dbReference>
<organism evidence="10 11">
    <name type="scientific">Anaerotruncus massiliensis</name>
    <name type="common">ex Liu et al. 2021</name>
    <dbReference type="NCBI Taxonomy" id="2321404"/>
    <lineage>
        <taxon>Bacteria</taxon>
        <taxon>Bacillati</taxon>
        <taxon>Bacillota</taxon>
        <taxon>Clostridia</taxon>
        <taxon>Eubacteriales</taxon>
        <taxon>Oscillospiraceae</taxon>
        <taxon>Anaerotruncus</taxon>
    </lineage>
</organism>
<comment type="similarity">
    <text evidence="1 8">Belongs to the amidase family. GatA subfamily.</text>
</comment>
<evidence type="ECO:0000259" key="9">
    <source>
        <dbReference type="Pfam" id="PF01425"/>
    </source>
</evidence>
<comment type="subunit">
    <text evidence="8">Heterotrimer of A, B and C subunits.</text>
</comment>
<dbReference type="GO" id="GO:0005524">
    <property type="term" value="F:ATP binding"/>
    <property type="evidence" value="ECO:0007669"/>
    <property type="project" value="UniProtKB-KW"/>
</dbReference>
<dbReference type="Gene3D" id="3.90.1300.10">
    <property type="entry name" value="Amidase signature (AS) domain"/>
    <property type="match status" value="1"/>
</dbReference>
<dbReference type="GO" id="GO:0006412">
    <property type="term" value="P:translation"/>
    <property type="evidence" value="ECO:0007669"/>
    <property type="project" value="UniProtKB-UniRule"/>
</dbReference>
<keyword evidence="4 8" id="KW-0067">ATP-binding</keyword>
<dbReference type="EC" id="6.3.5.7" evidence="8"/>
<evidence type="ECO:0000256" key="7">
    <source>
        <dbReference type="ARBA" id="ARBA00047407"/>
    </source>
</evidence>
<dbReference type="InterPro" id="IPR020556">
    <property type="entry name" value="Amidase_CS"/>
</dbReference>
<dbReference type="HAMAP" id="MF_00120">
    <property type="entry name" value="GatA"/>
    <property type="match status" value="1"/>
</dbReference>
<dbReference type="PANTHER" id="PTHR11895">
    <property type="entry name" value="TRANSAMIDASE"/>
    <property type="match status" value="1"/>
</dbReference>
<dbReference type="EMBL" id="RCHT01000030">
    <property type="protein sequence ID" value="RLL08690.1"/>
    <property type="molecule type" value="Genomic_DNA"/>
</dbReference>
<dbReference type="InterPro" id="IPR036928">
    <property type="entry name" value="AS_sf"/>
</dbReference>
<dbReference type="RefSeq" id="WP_121587415.1">
    <property type="nucleotide sequence ID" value="NZ_RCHT01000030.1"/>
</dbReference>
<dbReference type="InterPro" id="IPR000120">
    <property type="entry name" value="Amidase"/>
</dbReference>
<reference evidence="10 11" key="1">
    <citation type="submission" date="2018-10" db="EMBL/GenBank/DDBJ databases">
        <title>Anaerotruncus faecis sp. nov., isolated from human feces.</title>
        <authorList>
            <person name="Wang Y.-J."/>
        </authorList>
    </citation>
    <scope>NUCLEOTIDE SEQUENCE [LARGE SCALE GENOMIC DNA]</scope>
    <source>
        <strain evidence="10 11">22A2-44</strain>
    </source>
</reference>
<evidence type="ECO:0000256" key="5">
    <source>
        <dbReference type="ARBA" id="ARBA00022917"/>
    </source>
</evidence>
<comment type="catalytic activity">
    <reaction evidence="7 8">
        <text>L-glutamyl-tRNA(Gln) + L-glutamine + ATP + H2O = L-glutaminyl-tRNA(Gln) + L-glutamate + ADP + phosphate + H(+)</text>
        <dbReference type="Rhea" id="RHEA:17521"/>
        <dbReference type="Rhea" id="RHEA-COMP:9681"/>
        <dbReference type="Rhea" id="RHEA-COMP:9684"/>
        <dbReference type="ChEBI" id="CHEBI:15377"/>
        <dbReference type="ChEBI" id="CHEBI:15378"/>
        <dbReference type="ChEBI" id="CHEBI:29985"/>
        <dbReference type="ChEBI" id="CHEBI:30616"/>
        <dbReference type="ChEBI" id="CHEBI:43474"/>
        <dbReference type="ChEBI" id="CHEBI:58359"/>
        <dbReference type="ChEBI" id="CHEBI:78520"/>
        <dbReference type="ChEBI" id="CHEBI:78521"/>
        <dbReference type="ChEBI" id="CHEBI:456216"/>
        <dbReference type="EC" id="6.3.5.7"/>
    </reaction>
</comment>
<dbReference type="SUPFAM" id="SSF75304">
    <property type="entry name" value="Amidase signature (AS) enzymes"/>
    <property type="match status" value="1"/>
</dbReference>
<keyword evidence="3 8" id="KW-0547">Nucleotide-binding</keyword>
<dbReference type="GO" id="GO:0030956">
    <property type="term" value="C:glutamyl-tRNA(Gln) amidotransferase complex"/>
    <property type="evidence" value="ECO:0007669"/>
    <property type="project" value="InterPro"/>
</dbReference>
<dbReference type="GO" id="GO:0016740">
    <property type="term" value="F:transferase activity"/>
    <property type="evidence" value="ECO:0007669"/>
    <property type="project" value="UniProtKB-KW"/>
</dbReference>
<comment type="caution">
    <text evidence="10">The sequence shown here is derived from an EMBL/GenBank/DDBJ whole genome shotgun (WGS) entry which is preliminary data.</text>
</comment>
<protein>
    <recommendedName>
        <fullName evidence="8">Glutamyl-tRNA(Gln) amidotransferase subunit A</fullName>
        <shortName evidence="8">Glu-ADT subunit A</shortName>
        <ecNumber evidence="8">6.3.5.7</ecNumber>
    </recommendedName>
</protein>
<evidence type="ECO:0000313" key="10">
    <source>
        <dbReference type="EMBL" id="RLL08690.1"/>
    </source>
</evidence>
<feature type="active site" description="Acyl-ester intermediate" evidence="8">
    <location>
        <position position="181"/>
    </location>
</feature>